<keyword evidence="7" id="KW-0805">Transcription regulation</keyword>
<keyword evidence="8" id="KW-0238">DNA-binding</keyword>
<dbReference type="GO" id="GO:0000981">
    <property type="term" value="F:DNA-binding transcription factor activity, RNA polymerase II-specific"/>
    <property type="evidence" value="ECO:0007669"/>
    <property type="project" value="TreeGrafter"/>
</dbReference>
<comment type="similarity">
    <text evidence="2">Belongs to the krueppel C2H2-type zinc-finger protein family.</text>
</comment>
<evidence type="ECO:0000256" key="2">
    <source>
        <dbReference type="ARBA" id="ARBA00006991"/>
    </source>
</evidence>
<dbReference type="GO" id="GO:0005634">
    <property type="term" value="C:nucleus"/>
    <property type="evidence" value="ECO:0007669"/>
    <property type="project" value="UniProtKB-SubCell"/>
</dbReference>
<evidence type="ECO:0000256" key="6">
    <source>
        <dbReference type="ARBA" id="ARBA00022833"/>
    </source>
</evidence>
<evidence type="ECO:0000256" key="4">
    <source>
        <dbReference type="ARBA" id="ARBA00022737"/>
    </source>
</evidence>
<dbReference type="GO" id="GO:0003677">
    <property type="term" value="F:DNA binding"/>
    <property type="evidence" value="ECO:0007669"/>
    <property type="project" value="UniProtKB-KW"/>
</dbReference>
<sequence length="196" mass="22782">MMPDLRTASSHHLGQGNIFWSFDVLETTSFTGKICPVCGKQFSGRNRRQNLEHHLITHTGERRHPCPLCPHRAAHKWHLKTHILRRHANHPSLSQVVSSLRQGEPVQHESDYSDQSHVEGDVSFDDAIFCEVCGKIFQGRSRKWKLNRHMFLHTGEKPFQCPYCSHRANQRNNLRIHIRSKHEVWSTVPVVTQPHK</sequence>
<accession>A0AAN8ZSF2</accession>
<protein>
    <recommendedName>
        <fullName evidence="13">C2H2-type domain-containing protein</fullName>
    </recommendedName>
</protein>
<evidence type="ECO:0000313" key="15">
    <source>
        <dbReference type="Proteomes" id="UP001381693"/>
    </source>
</evidence>
<evidence type="ECO:0000256" key="10">
    <source>
        <dbReference type="ARBA" id="ARBA00023242"/>
    </source>
</evidence>
<evidence type="ECO:0000256" key="12">
    <source>
        <dbReference type="SAM" id="MobiDB-lite"/>
    </source>
</evidence>
<keyword evidence="5 11" id="KW-0863">Zinc-finger</keyword>
<dbReference type="Gene3D" id="3.30.160.60">
    <property type="entry name" value="Classic Zinc Finger"/>
    <property type="match status" value="4"/>
</dbReference>
<feature type="compositionally biased region" description="Basic and acidic residues" evidence="12">
    <location>
        <begin position="106"/>
        <end position="115"/>
    </location>
</feature>
<feature type="domain" description="C2H2-type" evidence="13">
    <location>
        <begin position="159"/>
        <end position="182"/>
    </location>
</feature>
<gene>
    <name evidence="14" type="ORF">SK128_021003</name>
</gene>
<evidence type="ECO:0000256" key="1">
    <source>
        <dbReference type="ARBA" id="ARBA00004123"/>
    </source>
</evidence>
<keyword evidence="9" id="KW-0804">Transcription</keyword>
<dbReference type="InterPro" id="IPR036236">
    <property type="entry name" value="Znf_C2H2_sf"/>
</dbReference>
<keyword evidence="10" id="KW-0539">Nucleus</keyword>
<organism evidence="14 15">
    <name type="scientific">Halocaridina rubra</name>
    <name type="common">Hawaiian red shrimp</name>
    <dbReference type="NCBI Taxonomy" id="373956"/>
    <lineage>
        <taxon>Eukaryota</taxon>
        <taxon>Metazoa</taxon>
        <taxon>Ecdysozoa</taxon>
        <taxon>Arthropoda</taxon>
        <taxon>Crustacea</taxon>
        <taxon>Multicrustacea</taxon>
        <taxon>Malacostraca</taxon>
        <taxon>Eumalacostraca</taxon>
        <taxon>Eucarida</taxon>
        <taxon>Decapoda</taxon>
        <taxon>Pleocyemata</taxon>
        <taxon>Caridea</taxon>
        <taxon>Atyoidea</taxon>
        <taxon>Atyidae</taxon>
        <taxon>Halocaridina</taxon>
    </lineage>
</organism>
<dbReference type="AlphaFoldDB" id="A0AAN8ZSF2"/>
<evidence type="ECO:0000256" key="9">
    <source>
        <dbReference type="ARBA" id="ARBA00023163"/>
    </source>
</evidence>
<feature type="domain" description="C2H2-type" evidence="13">
    <location>
        <begin position="33"/>
        <end position="63"/>
    </location>
</feature>
<comment type="caution">
    <text evidence="14">The sequence shown here is derived from an EMBL/GenBank/DDBJ whole genome shotgun (WGS) entry which is preliminary data.</text>
</comment>
<dbReference type="GO" id="GO:0008270">
    <property type="term" value="F:zinc ion binding"/>
    <property type="evidence" value="ECO:0007669"/>
    <property type="project" value="UniProtKB-KW"/>
</dbReference>
<dbReference type="SUPFAM" id="SSF57667">
    <property type="entry name" value="beta-beta-alpha zinc fingers"/>
    <property type="match status" value="2"/>
</dbReference>
<dbReference type="PANTHER" id="PTHR24394:SF44">
    <property type="entry name" value="ZINC FINGER PROTEIN 271-LIKE"/>
    <property type="match status" value="1"/>
</dbReference>
<keyword evidence="4" id="KW-0677">Repeat</keyword>
<feature type="domain" description="C2H2-type" evidence="13">
    <location>
        <begin position="128"/>
        <end position="158"/>
    </location>
</feature>
<comment type="subcellular location">
    <subcellularLocation>
        <location evidence="1">Nucleus</location>
    </subcellularLocation>
</comment>
<dbReference type="PANTHER" id="PTHR24394">
    <property type="entry name" value="ZINC FINGER PROTEIN"/>
    <property type="match status" value="1"/>
</dbReference>
<proteinExistence type="inferred from homology"/>
<dbReference type="SMART" id="SM00355">
    <property type="entry name" value="ZnF_C2H2"/>
    <property type="match status" value="4"/>
</dbReference>
<evidence type="ECO:0000256" key="8">
    <source>
        <dbReference type="ARBA" id="ARBA00023125"/>
    </source>
</evidence>
<evidence type="ECO:0000256" key="7">
    <source>
        <dbReference type="ARBA" id="ARBA00023015"/>
    </source>
</evidence>
<dbReference type="Proteomes" id="UP001381693">
    <property type="component" value="Unassembled WGS sequence"/>
</dbReference>
<evidence type="ECO:0000313" key="14">
    <source>
        <dbReference type="EMBL" id="KAK7008179.1"/>
    </source>
</evidence>
<evidence type="ECO:0000256" key="3">
    <source>
        <dbReference type="ARBA" id="ARBA00022723"/>
    </source>
</evidence>
<dbReference type="InterPro" id="IPR013087">
    <property type="entry name" value="Znf_C2H2_type"/>
</dbReference>
<dbReference type="PROSITE" id="PS50157">
    <property type="entry name" value="ZINC_FINGER_C2H2_2"/>
    <property type="match status" value="3"/>
</dbReference>
<dbReference type="FunFam" id="3.30.160.60:FF:000075">
    <property type="entry name" value="Putative zinc finger protein 536"/>
    <property type="match status" value="1"/>
</dbReference>
<reference evidence="14 15" key="1">
    <citation type="submission" date="2023-11" db="EMBL/GenBank/DDBJ databases">
        <title>Halocaridina rubra genome assembly.</title>
        <authorList>
            <person name="Smith C."/>
        </authorList>
    </citation>
    <scope>NUCLEOTIDE SEQUENCE [LARGE SCALE GENOMIC DNA]</scope>
    <source>
        <strain evidence="14">EP-1</strain>
        <tissue evidence="14">Whole</tissue>
    </source>
</reference>
<name>A0AAN8ZSF2_HALRR</name>
<evidence type="ECO:0000256" key="11">
    <source>
        <dbReference type="PROSITE-ProRule" id="PRU00042"/>
    </source>
</evidence>
<keyword evidence="15" id="KW-1185">Reference proteome</keyword>
<dbReference type="EMBL" id="JAXCGZ010023493">
    <property type="protein sequence ID" value="KAK7008179.1"/>
    <property type="molecule type" value="Genomic_DNA"/>
</dbReference>
<evidence type="ECO:0000259" key="13">
    <source>
        <dbReference type="PROSITE" id="PS50157"/>
    </source>
</evidence>
<dbReference type="Pfam" id="PF13909">
    <property type="entry name" value="zf-H2C2_5"/>
    <property type="match status" value="1"/>
</dbReference>
<keyword evidence="3" id="KW-0479">Metal-binding</keyword>
<keyword evidence="6" id="KW-0862">Zinc</keyword>
<feature type="region of interest" description="Disordered" evidence="12">
    <location>
        <begin position="94"/>
        <end position="115"/>
    </location>
</feature>
<evidence type="ECO:0000256" key="5">
    <source>
        <dbReference type="ARBA" id="ARBA00022771"/>
    </source>
</evidence>